<evidence type="ECO:0000256" key="1">
    <source>
        <dbReference type="SAM" id="MobiDB-lite"/>
    </source>
</evidence>
<dbReference type="Gene3D" id="1.25.40.10">
    <property type="entry name" value="Tetratricopeptide repeat domain"/>
    <property type="match status" value="1"/>
</dbReference>
<sequence>MASSVDIFHQWPLHLDPQSKALSLPPSSSTSHSSQTEAVNEELQHLNQLHRSLLALETGTVPPPPLPVNPKRSAQISKLRESANTAYRKDNFDDAARLYTFAIDMALGRPGWEPVTLAREELAGLYANRAQAYMGMQAWPEGMLDSKCSVESKPIGNVKAWWRGGKCLAEMGRWEEARVLIEKGLEVEGRSGDGGKELAALMQEIEEGLKRST</sequence>
<reference evidence="3" key="1">
    <citation type="submission" date="2017-12" db="EMBL/GenBank/DDBJ databases">
        <authorList>
            <consortium name="DOE Joint Genome Institute"/>
            <person name="Mondo S.J."/>
            <person name="Kjaerbolling I."/>
            <person name="Vesth T.C."/>
            <person name="Frisvad J.C."/>
            <person name="Nybo J.L."/>
            <person name="Theobald S."/>
            <person name="Kuo A."/>
            <person name="Bowyer P."/>
            <person name="Matsuda Y."/>
            <person name="Lyhne E.K."/>
            <person name="Kogle M.E."/>
            <person name="Clum A."/>
            <person name="Lipzen A."/>
            <person name="Salamov A."/>
            <person name="Ngan C.Y."/>
            <person name="Daum C."/>
            <person name="Chiniquy J."/>
            <person name="Barry K."/>
            <person name="LaButti K."/>
            <person name="Haridas S."/>
            <person name="Simmons B.A."/>
            <person name="Magnuson J.K."/>
            <person name="Mortensen U.H."/>
            <person name="Larsen T.O."/>
            <person name="Grigoriev I.V."/>
            <person name="Baker S.E."/>
            <person name="Andersen M.R."/>
            <person name="Nordberg H.P."/>
            <person name="Cantor M.N."/>
            <person name="Hua S.X."/>
        </authorList>
    </citation>
    <scope>NUCLEOTIDE SEQUENCE [LARGE SCALE GENOMIC DNA]</scope>
    <source>
        <strain evidence="3">IBT 19404</strain>
    </source>
</reference>
<organism evidence="2 3">
    <name type="scientific">Aspergillus taichungensis</name>
    <dbReference type="NCBI Taxonomy" id="482145"/>
    <lineage>
        <taxon>Eukaryota</taxon>
        <taxon>Fungi</taxon>
        <taxon>Dikarya</taxon>
        <taxon>Ascomycota</taxon>
        <taxon>Pezizomycotina</taxon>
        <taxon>Eurotiomycetes</taxon>
        <taxon>Eurotiomycetidae</taxon>
        <taxon>Eurotiales</taxon>
        <taxon>Aspergillaceae</taxon>
        <taxon>Aspergillus</taxon>
        <taxon>Aspergillus subgen. Circumdati</taxon>
    </lineage>
</organism>
<evidence type="ECO:0008006" key="4">
    <source>
        <dbReference type="Google" id="ProtNLM"/>
    </source>
</evidence>
<dbReference type="InterPro" id="IPR011990">
    <property type="entry name" value="TPR-like_helical_dom_sf"/>
</dbReference>
<name>A0A2J5I082_9EURO</name>
<dbReference type="GO" id="GO:0006457">
    <property type="term" value="P:protein folding"/>
    <property type="evidence" value="ECO:0007669"/>
    <property type="project" value="TreeGrafter"/>
</dbReference>
<dbReference type="GO" id="GO:0051879">
    <property type="term" value="F:Hsp90 protein binding"/>
    <property type="evidence" value="ECO:0007669"/>
    <property type="project" value="TreeGrafter"/>
</dbReference>
<keyword evidence="3" id="KW-1185">Reference proteome</keyword>
<feature type="compositionally biased region" description="Low complexity" evidence="1">
    <location>
        <begin position="19"/>
        <end position="36"/>
    </location>
</feature>
<dbReference type="GO" id="GO:0005829">
    <property type="term" value="C:cytosol"/>
    <property type="evidence" value="ECO:0007669"/>
    <property type="project" value="TreeGrafter"/>
</dbReference>
<dbReference type="PANTHER" id="PTHR46035:SF3">
    <property type="entry name" value="TRANSLOCATION PROTEIN SEC72"/>
    <property type="match status" value="1"/>
</dbReference>
<dbReference type="PANTHER" id="PTHR46035">
    <property type="entry name" value="TETRATRICOPEPTIDE REPEAT PROTEIN 4"/>
    <property type="match status" value="1"/>
</dbReference>
<evidence type="ECO:0000313" key="3">
    <source>
        <dbReference type="Proteomes" id="UP000235023"/>
    </source>
</evidence>
<dbReference type="GO" id="GO:0030544">
    <property type="term" value="F:Hsp70 protein binding"/>
    <property type="evidence" value="ECO:0007669"/>
    <property type="project" value="TreeGrafter"/>
</dbReference>
<gene>
    <name evidence="2" type="ORF">BDW42DRAFT_69402</name>
</gene>
<proteinExistence type="predicted"/>
<protein>
    <recommendedName>
        <fullName evidence="4">Tetratricopeptide repeat domain protein</fullName>
    </recommendedName>
</protein>
<dbReference type="OrthoDB" id="433738at2759"/>
<feature type="region of interest" description="Disordered" evidence="1">
    <location>
        <begin position="19"/>
        <end position="38"/>
    </location>
</feature>
<dbReference type="EMBL" id="KZ559521">
    <property type="protein sequence ID" value="PLN83170.1"/>
    <property type="molecule type" value="Genomic_DNA"/>
</dbReference>
<dbReference type="GO" id="GO:0005634">
    <property type="term" value="C:nucleus"/>
    <property type="evidence" value="ECO:0007669"/>
    <property type="project" value="TreeGrafter"/>
</dbReference>
<dbReference type="Proteomes" id="UP000235023">
    <property type="component" value="Unassembled WGS sequence"/>
</dbReference>
<dbReference type="SUPFAM" id="SSF48452">
    <property type="entry name" value="TPR-like"/>
    <property type="match status" value="1"/>
</dbReference>
<accession>A0A2J5I082</accession>
<dbReference type="AlphaFoldDB" id="A0A2J5I082"/>
<evidence type="ECO:0000313" key="2">
    <source>
        <dbReference type="EMBL" id="PLN83170.1"/>
    </source>
</evidence>